<keyword evidence="3" id="KW-1185">Reference proteome</keyword>
<dbReference type="InterPro" id="IPR050834">
    <property type="entry name" value="Glycosyltransf_2"/>
</dbReference>
<dbReference type="EMBL" id="CP116942">
    <property type="protein sequence ID" value="WCO65864.1"/>
    <property type="molecule type" value="Genomic_DNA"/>
</dbReference>
<protein>
    <submittedName>
        <fullName evidence="2">Glycosyltransferase</fullName>
        <ecNumber evidence="2">2.4.-.-</ecNumber>
    </submittedName>
</protein>
<evidence type="ECO:0000259" key="1">
    <source>
        <dbReference type="Pfam" id="PF00535"/>
    </source>
</evidence>
<organism evidence="2 3">
    <name type="scientific">Iamia majanohamensis</name>
    <dbReference type="NCBI Taxonomy" id="467976"/>
    <lineage>
        <taxon>Bacteria</taxon>
        <taxon>Bacillati</taxon>
        <taxon>Actinomycetota</taxon>
        <taxon>Acidimicrobiia</taxon>
        <taxon>Acidimicrobiales</taxon>
        <taxon>Iamiaceae</taxon>
        <taxon>Iamia</taxon>
    </lineage>
</organism>
<dbReference type="EC" id="2.4.-.-" evidence="2"/>
<dbReference type="Proteomes" id="UP001216390">
    <property type="component" value="Chromosome"/>
</dbReference>
<dbReference type="PANTHER" id="PTHR43685:SF11">
    <property type="entry name" value="GLYCOSYLTRANSFERASE TAGX-RELATED"/>
    <property type="match status" value="1"/>
</dbReference>
<sequence length="338" mass="37668">MNDDRVSVVLATYDGDRYLGEQLASLMAQRRLPDEVIVIDDASTDGTQDRLEEFAKRAPFPVDLELRSEHLGTWTTFEEGLRRATGDIVLICDQDDRWREDKLAVLTARMAAQPDAMMAFADARLIDAEGGIIGRSRWRVAGFSPRHSRAVDLDPFGPLFSRQAVSGCAMAVRAELLSAVLPFPVDVHPALGPMMYDRWTSLTAAAVGPVITVPERLVDYRIHPGQQVGIPALGVRRLAPRTALHAAQLLHRRVETLRRMEYHLAHLEEIAARLRAAGLATPASDARLASAARHLRFRTSLDRHRLSRVRSVAEEMRREDGYRRFSLGVVSALADLAR</sequence>
<dbReference type="Gene3D" id="3.90.550.10">
    <property type="entry name" value="Spore Coat Polysaccharide Biosynthesis Protein SpsA, Chain A"/>
    <property type="match status" value="1"/>
</dbReference>
<feature type="domain" description="Glycosyltransferase 2-like" evidence="1">
    <location>
        <begin position="7"/>
        <end position="118"/>
    </location>
</feature>
<dbReference type="KEGG" id="ima:PO878_15280"/>
<keyword evidence="2" id="KW-0328">Glycosyltransferase</keyword>
<proteinExistence type="predicted"/>
<evidence type="ECO:0000313" key="2">
    <source>
        <dbReference type="EMBL" id="WCO65864.1"/>
    </source>
</evidence>
<dbReference type="PANTHER" id="PTHR43685">
    <property type="entry name" value="GLYCOSYLTRANSFERASE"/>
    <property type="match status" value="1"/>
</dbReference>
<keyword evidence="2" id="KW-0808">Transferase</keyword>
<name>A0AAE9Y7R1_9ACTN</name>
<dbReference type="GO" id="GO:0016757">
    <property type="term" value="F:glycosyltransferase activity"/>
    <property type="evidence" value="ECO:0007669"/>
    <property type="project" value="UniProtKB-KW"/>
</dbReference>
<dbReference type="SUPFAM" id="SSF53448">
    <property type="entry name" value="Nucleotide-diphospho-sugar transferases"/>
    <property type="match status" value="1"/>
</dbReference>
<dbReference type="Pfam" id="PF00535">
    <property type="entry name" value="Glycos_transf_2"/>
    <property type="match status" value="1"/>
</dbReference>
<dbReference type="AlphaFoldDB" id="A0AAE9Y7R1"/>
<reference evidence="2" key="1">
    <citation type="submission" date="2023-01" db="EMBL/GenBank/DDBJ databases">
        <title>The diversity of Class Acidimicrobiia in South China Sea sediment environments and the proposal of Iamia marina sp. nov., a novel species of the genus Iamia.</title>
        <authorList>
            <person name="He Y."/>
            <person name="Tian X."/>
        </authorList>
    </citation>
    <scope>NUCLEOTIDE SEQUENCE</scope>
    <source>
        <strain evidence="2">DSM 19957</strain>
    </source>
</reference>
<dbReference type="RefSeq" id="WP_272735390.1">
    <property type="nucleotide sequence ID" value="NZ_CP116942.1"/>
</dbReference>
<dbReference type="InterPro" id="IPR001173">
    <property type="entry name" value="Glyco_trans_2-like"/>
</dbReference>
<dbReference type="InterPro" id="IPR029044">
    <property type="entry name" value="Nucleotide-diphossugar_trans"/>
</dbReference>
<accession>A0AAE9Y7R1</accession>
<gene>
    <name evidence="2" type="ORF">PO878_15280</name>
</gene>
<evidence type="ECO:0000313" key="3">
    <source>
        <dbReference type="Proteomes" id="UP001216390"/>
    </source>
</evidence>